<dbReference type="PANTHER" id="PTHR36440:SF1">
    <property type="entry name" value="PUTATIVE (AFU_ORTHOLOGUE AFUA_8G07350)-RELATED"/>
    <property type="match status" value="1"/>
</dbReference>
<protein>
    <submittedName>
        <fullName evidence="2">Cupin domain-containing protein</fullName>
    </submittedName>
</protein>
<dbReference type="InterPro" id="IPR053146">
    <property type="entry name" value="QDO-like"/>
</dbReference>
<sequence length="174" mass="18371">MDDGAHTQDEGTRGKAYKLAPAEGQAHWFTNALVTIKAGGAETGQRLTIAQILHPAGYSPPTHRHLVEDESFYILSGTALFESDGERFEVGPGDFAFLPRGSVHTFAAGSDGPFSCLVITVPAGFENFVAEAGTPAERRELPDPVPVDGAALAAIAARHQIEILGPPLSARENP</sequence>
<dbReference type="InterPro" id="IPR011051">
    <property type="entry name" value="RmlC_Cupin_sf"/>
</dbReference>
<dbReference type="RefSeq" id="WP_090587632.1">
    <property type="nucleotide sequence ID" value="NZ_FNDT01000016.1"/>
</dbReference>
<proteinExistence type="predicted"/>
<dbReference type="SUPFAM" id="SSF51182">
    <property type="entry name" value="RmlC-like cupins"/>
    <property type="match status" value="1"/>
</dbReference>
<dbReference type="STRING" id="335973.SAMN04488693_11629"/>
<keyword evidence="3" id="KW-1185">Reference proteome</keyword>
<evidence type="ECO:0000313" key="2">
    <source>
        <dbReference type="EMBL" id="SDI62726.1"/>
    </source>
</evidence>
<dbReference type="Proteomes" id="UP000199258">
    <property type="component" value="Unassembled WGS sequence"/>
</dbReference>
<feature type="domain" description="Cupin type-2" evidence="1">
    <location>
        <begin position="52"/>
        <end position="119"/>
    </location>
</feature>
<evidence type="ECO:0000313" key="3">
    <source>
        <dbReference type="Proteomes" id="UP000199258"/>
    </source>
</evidence>
<evidence type="ECO:0000259" key="1">
    <source>
        <dbReference type="Pfam" id="PF07883"/>
    </source>
</evidence>
<dbReference type="AlphaFoldDB" id="A0A1G8M456"/>
<dbReference type="Pfam" id="PF07883">
    <property type="entry name" value="Cupin_2"/>
    <property type="match status" value="1"/>
</dbReference>
<gene>
    <name evidence="2" type="ORF">SAMN04488693_11629</name>
</gene>
<accession>A0A1G8M456</accession>
<dbReference type="InterPro" id="IPR013096">
    <property type="entry name" value="Cupin_2"/>
</dbReference>
<reference evidence="2 3" key="1">
    <citation type="submission" date="2016-10" db="EMBL/GenBank/DDBJ databases">
        <authorList>
            <person name="de Groot N.N."/>
        </authorList>
    </citation>
    <scope>NUCLEOTIDE SEQUENCE [LARGE SCALE GENOMIC DNA]</scope>
    <source>
        <strain evidence="2 3">NP_1H</strain>
    </source>
</reference>
<dbReference type="InterPro" id="IPR014710">
    <property type="entry name" value="RmlC-like_jellyroll"/>
</dbReference>
<organism evidence="2 3">
    <name type="scientific">Arthrobacter subterraneus</name>
    <dbReference type="NCBI Taxonomy" id="335973"/>
    <lineage>
        <taxon>Bacteria</taxon>
        <taxon>Bacillati</taxon>
        <taxon>Actinomycetota</taxon>
        <taxon>Actinomycetes</taxon>
        <taxon>Micrococcales</taxon>
        <taxon>Micrococcaceae</taxon>
        <taxon>Arthrobacter</taxon>
    </lineage>
</organism>
<dbReference type="PANTHER" id="PTHR36440">
    <property type="entry name" value="PUTATIVE (AFU_ORTHOLOGUE AFUA_8G07350)-RELATED"/>
    <property type="match status" value="1"/>
</dbReference>
<name>A0A1G8M456_9MICC</name>
<dbReference type="OrthoDB" id="9090296at2"/>
<dbReference type="Gene3D" id="2.60.120.10">
    <property type="entry name" value="Jelly Rolls"/>
    <property type="match status" value="1"/>
</dbReference>
<dbReference type="EMBL" id="FNDT01000016">
    <property type="protein sequence ID" value="SDI62726.1"/>
    <property type="molecule type" value="Genomic_DNA"/>
</dbReference>